<sequence>MTLEDVLRRPTVPIPDAGRVFYGLSRNGSYEAAKRGDIPTVRIGRKIMAVVAPIAEQLGLHHNFGEAD</sequence>
<name>A0AAE8QB86_9HYPH</name>
<comment type="caution">
    <text evidence="1">The sequence shown here is derived from an EMBL/GenBank/DDBJ whole genome shotgun (WGS) entry which is preliminary data.</text>
</comment>
<reference evidence="1 2" key="1">
    <citation type="submission" date="2019-02" db="EMBL/GenBank/DDBJ databases">
        <title>The genomic architecture of introgression among sibling species of bacteria.</title>
        <authorList>
            <person name="Cavassim M.I.A."/>
            <person name="Moeskjaer S."/>
            <person name="Moslemi C."/>
            <person name="Fields B."/>
            <person name="Bachmann A."/>
            <person name="Vilhjalmsson B."/>
            <person name="Schierup M.H."/>
            <person name="Young J.P.W."/>
            <person name="Andersen S.U."/>
        </authorList>
    </citation>
    <scope>NUCLEOTIDE SEQUENCE [LARGE SCALE GENOMIC DNA]</scope>
    <source>
        <strain evidence="1 2">SM42</strain>
    </source>
</reference>
<organism evidence="1 2">
    <name type="scientific">Rhizobium ruizarguesonis</name>
    <dbReference type="NCBI Taxonomy" id="2081791"/>
    <lineage>
        <taxon>Bacteria</taxon>
        <taxon>Pseudomonadati</taxon>
        <taxon>Pseudomonadota</taxon>
        <taxon>Alphaproteobacteria</taxon>
        <taxon>Hyphomicrobiales</taxon>
        <taxon>Rhizobiaceae</taxon>
        <taxon>Rhizobium/Agrobacterium group</taxon>
        <taxon>Rhizobium</taxon>
    </lineage>
</organism>
<evidence type="ECO:0000313" key="2">
    <source>
        <dbReference type="Proteomes" id="UP000291892"/>
    </source>
</evidence>
<evidence type="ECO:0008006" key="3">
    <source>
        <dbReference type="Google" id="ProtNLM"/>
    </source>
</evidence>
<dbReference type="RefSeq" id="WP_130822564.1">
    <property type="nucleotide sequence ID" value="NZ_SIKX01000001.1"/>
</dbReference>
<evidence type="ECO:0000313" key="1">
    <source>
        <dbReference type="EMBL" id="TBF18464.1"/>
    </source>
</evidence>
<dbReference type="Proteomes" id="UP000291892">
    <property type="component" value="Unassembled WGS sequence"/>
</dbReference>
<dbReference type="EMBL" id="SIKX01000001">
    <property type="protein sequence ID" value="TBF18464.1"/>
    <property type="molecule type" value="Genomic_DNA"/>
</dbReference>
<dbReference type="AlphaFoldDB" id="A0AAE8QB86"/>
<accession>A0AAE8QB86</accession>
<gene>
    <name evidence="1" type="ORF">ELG94_08865</name>
</gene>
<dbReference type="GeneID" id="91150031"/>
<proteinExistence type="predicted"/>
<protein>
    <recommendedName>
        <fullName evidence="3">DNA-binding protein</fullName>
    </recommendedName>
</protein>